<proteinExistence type="predicted"/>
<keyword evidence="2" id="KW-1185">Reference proteome</keyword>
<protein>
    <submittedName>
        <fullName evidence="1">Uncharacterized protein</fullName>
    </submittedName>
</protein>
<dbReference type="Proteomes" id="UP001165960">
    <property type="component" value="Unassembled WGS sequence"/>
</dbReference>
<reference evidence="1" key="1">
    <citation type="submission" date="2022-04" db="EMBL/GenBank/DDBJ databases">
        <title>Genome of the entomopathogenic fungus Entomophthora muscae.</title>
        <authorList>
            <person name="Elya C."/>
            <person name="Lovett B.R."/>
            <person name="Lee E."/>
            <person name="Macias A.M."/>
            <person name="Hajek A.E."/>
            <person name="De Bivort B.L."/>
            <person name="Kasson M.T."/>
            <person name="De Fine Licht H.H."/>
            <person name="Stajich J.E."/>
        </authorList>
    </citation>
    <scope>NUCLEOTIDE SEQUENCE</scope>
    <source>
        <strain evidence="1">Berkeley</strain>
    </source>
</reference>
<evidence type="ECO:0000313" key="1">
    <source>
        <dbReference type="EMBL" id="KAJ9048260.1"/>
    </source>
</evidence>
<evidence type="ECO:0000313" key="2">
    <source>
        <dbReference type="Proteomes" id="UP001165960"/>
    </source>
</evidence>
<dbReference type="EMBL" id="QTSX02007466">
    <property type="protein sequence ID" value="KAJ9048260.1"/>
    <property type="molecule type" value="Genomic_DNA"/>
</dbReference>
<comment type="caution">
    <text evidence="1">The sequence shown here is derived from an EMBL/GenBank/DDBJ whole genome shotgun (WGS) entry which is preliminary data.</text>
</comment>
<name>A0ACC2RDX1_9FUNG</name>
<accession>A0ACC2RDX1</accession>
<sequence>MNVIQPPQSYANDLSSGHPNETNATSYPYPMSTSQFRPQDPAYSYNSYVLQEPVTDLPYYPINNTSVLNTFTPSLPKAPDTNSHPHPLVLDALEGTLRSKTREGVSERTVQLVMHFFRQNVHQFPLISARHLASVMIDPITPIGLQLLNAMAAFTLFSSSSDYNSIQEAKDCLNKARCMTNSEFSNLSLVETELLIATYSFIQFIETALKKDQ</sequence>
<organism evidence="1 2">
    <name type="scientific">Entomophthora muscae</name>
    <dbReference type="NCBI Taxonomy" id="34485"/>
    <lineage>
        <taxon>Eukaryota</taxon>
        <taxon>Fungi</taxon>
        <taxon>Fungi incertae sedis</taxon>
        <taxon>Zoopagomycota</taxon>
        <taxon>Entomophthoromycotina</taxon>
        <taxon>Entomophthoromycetes</taxon>
        <taxon>Entomophthorales</taxon>
        <taxon>Entomophthoraceae</taxon>
        <taxon>Entomophthora</taxon>
    </lineage>
</organism>
<gene>
    <name evidence="1" type="ORF">DSO57_1036786</name>
</gene>